<feature type="region of interest" description="Disordered" evidence="1">
    <location>
        <begin position="52"/>
        <end position="94"/>
    </location>
</feature>
<proteinExistence type="predicted"/>
<accession>A0A1H4PSP0</accession>
<sequence>MALSDNPALQAALAESRQQAAEATASLRQMAAHLSAERDKFKAESARRIEELQREARRGDLGPDQERLQRRVDAGETSWRDIASGADEHPSAEAARAGLSHNLTELREELELDDAFLEADEAAREQQRRAMPEH</sequence>
<organism evidence="2 3">
    <name type="scientific">Nocardioides exalbidus</name>
    <dbReference type="NCBI Taxonomy" id="402596"/>
    <lineage>
        <taxon>Bacteria</taxon>
        <taxon>Bacillati</taxon>
        <taxon>Actinomycetota</taxon>
        <taxon>Actinomycetes</taxon>
        <taxon>Propionibacteriales</taxon>
        <taxon>Nocardioidaceae</taxon>
        <taxon>Nocardioides</taxon>
    </lineage>
</organism>
<protein>
    <recommendedName>
        <fullName evidence="4">PspA/IM30 family protein</fullName>
    </recommendedName>
</protein>
<feature type="compositionally biased region" description="Basic and acidic residues" evidence="1">
    <location>
        <begin position="52"/>
        <end position="74"/>
    </location>
</feature>
<gene>
    <name evidence="2" type="ORF">SAMN04489844_1685</name>
</gene>
<keyword evidence="3" id="KW-1185">Reference proteome</keyword>
<dbReference type="EMBL" id="FNRT01000002">
    <property type="protein sequence ID" value="SEC10425.1"/>
    <property type="molecule type" value="Genomic_DNA"/>
</dbReference>
<dbReference type="RefSeq" id="WP_090968705.1">
    <property type="nucleotide sequence ID" value="NZ_FNRT01000002.1"/>
</dbReference>
<dbReference type="Proteomes" id="UP000198742">
    <property type="component" value="Unassembled WGS sequence"/>
</dbReference>
<evidence type="ECO:0000313" key="3">
    <source>
        <dbReference type="Proteomes" id="UP000198742"/>
    </source>
</evidence>
<dbReference type="OrthoDB" id="3700158at2"/>
<evidence type="ECO:0008006" key="4">
    <source>
        <dbReference type="Google" id="ProtNLM"/>
    </source>
</evidence>
<reference evidence="3" key="1">
    <citation type="submission" date="2016-10" db="EMBL/GenBank/DDBJ databases">
        <authorList>
            <person name="Varghese N."/>
            <person name="Submissions S."/>
        </authorList>
    </citation>
    <scope>NUCLEOTIDE SEQUENCE [LARGE SCALE GENOMIC DNA]</scope>
    <source>
        <strain evidence="3">DSM 22017</strain>
    </source>
</reference>
<dbReference type="STRING" id="402596.SAMN04489844_1685"/>
<evidence type="ECO:0000256" key="1">
    <source>
        <dbReference type="SAM" id="MobiDB-lite"/>
    </source>
</evidence>
<evidence type="ECO:0000313" key="2">
    <source>
        <dbReference type="EMBL" id="SEC10425.1"/>
    </source>
</evidence>
<name>A0A1H4PSP0_9ACTN</name>
<dbReference type="AlphaFoldDB" id="A0A1H4PSP0"/>